<dbReference type="SUPFAM" id="SSF52540">
    <property type="entry name" value="P-loop containing nucleoside triphosphate hydrolases"/>
    <property type="match status" value="1"/>
</dbReference>
<sequence length="294" mass="34555">MKKLSNVLLTNTEESYKKFISEKVLSDKEIIKFIKENCFTLEDIEKNHEIFYQYYISKDKNLDLNHIPKLLYRDNKVYITYNETDEYRNYRQSLQLNSKIKTEFVPSKILTYTFENLSKNKEKAKVAIECIRICNSILNEVNMKGLYIYGSTGIGKTYLMGCIYNHFKENGIEPAIIYYPEFVRKIKTKISNNEYEQYIDIIRAEKILIIDDIGAENITEFIRDEILGPIINYREAENLPTFFSSNLSFSDLLAVLSKTRNSVDQTKALRIVERIKSLSTPLLLKGQNERELYN</sequence>
<dbReference type="CDD" id="cd00009">
    <property type="entry name" value="AAA"/>
    <property type="match status" value="1"/>
</dbReference>
<dbReference type="InterPro" id="IPR027417">
    <property type="entry name" value="P-loop_NTPase"/>
</dbReference>
<dbReference type="Proteomes" id="UP000016637">
    <property type="component" value="Unassembled WGS sequence"/>
</dbReference>
<evidence type="ECO:0000313" key="2">
    <source>
        <dbReference type="EMBL" id="ERK58862.1"/>
    </source>
</evidence>
<keyword evidence="3" id="KW-1185">Reference proteome</keyword>
<comment type="caution">
    <text evidence="2">The sequence shown here is derived from an EMBL/GenBank/DDBJ whole genome shotgun (WGS) entry which is preliminary data.</text>
</comment>
<dbReference type="PATRIC" id="fig|1321820.3.peg.643"/>
<dbReference type="RefSeq" id="WP_021753299.1">
    <property type="nucleotide sequence ID" value="NZ_KI271857.1"/>
</dbReference>
<dbReference type="InterPro" id="IPR013317">
    <property type="entry name" value="DnaA_dom"/>
</dbReference>
<dbReference type="PANTHER" id="PTHR30050">
    <property type="entry name" value="CHROMOSOMAL REPLICATION INITIATOR PROTEIN DNAA"/>
    <property type="match status" value="1"/>
</dbReference>
<dbReference type="AlphaFoldDB" id="U2S7S1"/>
<organism evidence="2 3">
    <name type="scientific">Gemella bergeri ATCC 700627</name>
    <dbReference type="NCBI Taxonomy" id="1321820"/>
    <lineage>
        <taxon>Bacteria</taxon>
        <taxon>Bacillati</taxon>
        <taxon>Bacillota</taxon>
        <taxon>Bacilli</taxon>
        <taxon>Bacillales</taxon>
        <taxon>Gemellaceae</taxon>
        <taxon>Gemella</taxon>
    </lineage>
</organism>
<evidence type="ECO:0000313" key="3">
    <source>
        <dbReference type="Proteomes" id="UP000016637"/>
    </source>
</evidence>
<dbReference type="Gene3D" id="3.40.50.300">
    <property type="entry name" value="P-loop containing nucleotide triphosphate hydrolases"/>
    <property type="match status" value="1"/>
</dbReference>
<dbReference type="EMBL" id="AWVP01000042">
    <property type="protein sequence ID" value="ERK58862.1"/>
    <property type="molecule type" value="Genomic_DNA"/>
</dbReference>
<proteinExistence type="predicted"/>
<dbReference type="PANTHER" id="PTHR30050:SF8">
    <property type="entry name" value="PRIMOSOMAL PROTEIN DNAI"/>
    <property type="match status" value="1"/>
</dbReference>
<dbReference type="eggNOG" id="COG1484">
    <property type="taxonomic scope" value="Bacteria"/>
</dbReference>
<dbReference type="GO" id="GO:0006260">
    <property type="term" value="P:DNA replication"/>
    <property type="evidence" value="ECO:0007669"/>
    <property type="project" value="TreeGrafter"/>
</dbReference>
<name>U2S7S1_9BACL</name>
<dbReference type="Pfam" id="PF00308">
    <property type="entry name" value="Bac_DnaA"/>
    <property type="match status" value="1"/>
</dbReference>
<feature type="domain" description="Chromosomal replication initiator protein DnaA ATPAse" evidence="1">
    <location>
        <begin position="111"/>
        <end position="227"/>
    </location>
</feature>
<reference evidence="2 3" key="1">
    <citation type="submission" date="2013-08" db="EMBL/GenBank/DDBJ databases">
        <authorList>
            <person name="Weinstock G."/>
            <person name="Sodergren E."/>
            <person name="Wylie T."/>
            <person name="Fulton L."/>
            <person name="Fulton R."/>
            <person name="Fronick C."/>
            <person name="O'Laughlin M."/>
            <person name="Godfrey J."/>
            <person name="Miner T."/>
            <person name="Herter B."/>
            <person name="Appelbaum E."/>
            <person name="Cordes M."/>
            <person name="Lek S."/>
            <person name="Wollam A."/>
            <person name="Pepin K.H."/>
            <person name="Palsikar V.B."/>
            <person name="Mitreva M."/>
            <person name="Wilson R.K."/>
        </authorList>
    </citation>
    <scope>NUCLEOTIDE SEQUENCE [LARGE SCALE GENOMIC DNA]</scope>
    <source>
        <strain evidence="2 3">ATCC 700627</strain>
    </source>
</reference>
<accession>U2S7S1</accession>
<gene>
    <name evidence="2" type="ORF">HMPREF1983_00658</name>
</gene>
<dbReference type="HOGENOM" id="CLU_077384_1_0_9"/>
<evidence type="ECO:0000259" key="1">
    <source>
        <dbReference type="Pfam" id="PF00308"/>
    </source>
</evidence>
<dbReference type="NCBIfam" id="NF006505">
    <property type="entry name" value="PRK08939.1"/>
    <property type="match status" value="1"/>
</dbReference>
<protein>
    <submittedName>
        <fullName evidence="2">Primosomal protein DnaI family protein</fullName>
    </submittedName>
</protein>